<name>A0A1W6MRF5_9HYPH</name>
<dbReference type="CDD" id="cd01948">
    <property type="entry name" value="EAL"/>
    <property type="match status" value="1"/>
</dbReference>
<dbReference type="CDD" id="cd01949">
    <property type="entry name" value="GGDEF"/>
    <property type="match status" value="1"/>
</dbReference>
<dbReference type="InterPro" id="IPR001633">
    <property type="entry name" value="EAL_dom"/>
</dbReference>
<sequence>MQLRHPTLHGASVWGDEEFLLPPRVGVASPAPPPPTVVPHIETVLNSIGELVYVWDLVTDRISWTGDLPRTLGSLGEVDLSSGIAFGDRVSPESVVSRYEAIVKSDHRDEGDGVPYQLVYGLLQPRELGISGSVWVEDTGRWYGGADGRPARAQGVLRVVTERHNAERLRARHAHIDSLTGLLNRSHLSEKLQRLIEAAERSRKPFALLLVGLENLFALNRNYGYDAGDEVIAGLARRLCANMRASDLLARHAGNKIAIVAPECDLEQMQSIAMRLIDCVAAEPFETKAGAVPATIRVGGVIGPRHGRSSQMLFQHAEEALDAARESSSARFSAFSPSLARGHQRMQALSVAESIVSALDENRVELALQPIVRAKDGEAAFYEALLRVRLGDGSLVTPGSILPVAEKAGLVRLLDRRVLDLALEKMSADPRLRLSVNASLSTLLDPEWPDRLARALEMRQGVAERLTIEITETSMIEDIETTGHVVASCKRLGIKMAMDDFGSGHTSFRNLRAMAFDLVKIDGAFIRNIVNSEDDRFFARTLTALAHHLKLEIVAEWVEDEATAAMLREWGVDYFQGAFFGSAEG</sequence>
<dbReference type="Pfam" id="PF00563">
    <property type="entry name" value="EAL"/>
    <property type="match status" value="1"/>
</dbReference>
<evidence type="ECO:0000313" key="3">
    <source>
        <dbReference type="EMBL" id="ARN80157.1"/>
    </source>
</evidence>
<dbReference type="PROSITE" id="PS50887">
    <property type="entry name" value="GGDEF"/>
    <property type="match status" value="1"/>
</dbReference>
<dbReference type="AlphaFoldDB" id="A0A1W6MRF5"/>
<dbReference type="PROSITE" id="PS50883">
    <property type="entry name" value="EAL"/>
    <property type="match status" value="1"/>
</dbReference>
<dbReference type="STRING" id="655015.B1812_02615"/>
<proteinExistence type="predicted"/>
<protein>
    <submittedName>
        <fullName evidence="3">GGDEF-domain containing protein</fullName>
    </submittedName>
</protein>
<dbReference type="SUPFAM" id="SSF141868">
    <property type="entry name" value="EAL domain-like"/>
    <property type="match status" value="1"/>
</dbReference>
<dbReference type="KEGG" id="mbry:B1812_02615"/>
<dbReference type="OrthoDB" id="23692at2"/>
<dbReference type="RefSeq" id="WP_085770213.1">
    <property type="nucleotide sequence ID" value="NZ_AP027149.1"/>
</dbReference>
<dbReference type="InterPro" id="IPR000160">
    <property type="entry name" value="GGDEF_dom"/>
</dbReference>
<dbReference type="InterPro" id="IPR035919">
    <property type="entry name" value="EAL_sf"/>
</dbReference>
<evidence type="ECO:0000313" key="4">
    <source>
        <dbReference type="Proteomes" id="UP000193978"/>
    </source>
</evidence>
<feature type="domain" description="EAL" evidence="1">
    <location>
        <begin position="348"/>
        <end position="585"/>
    </location>
</feature>
<dbReference type="InterPro" id="IPR043128">
    <property type="entry name" value="Rev_trsase/Diguanyl_cyclase"/>
</dbReference>
<evidence type="ECO:0000259" key="2">
    <source>
        <dbReference type="PROSITE" id="PS50887"/>
    </source>
</evidence>
<dbReference type="SMART" id="SM00267">
    <property type="entry name" value="GGDEF"/>
    <property type="match status" value="1"/>
</dbReference>
<accession>A0A1W6MRF5</accession>
<keyword evidence="4" id="KW-1185">Reference proteome</keyword>
<dbReference type="SUPFAM" id="SSF55073">
    <property type="entry name" value="Nucleotide cyclase"/>
    <property type="match status" value="1"/>
</dbReference>
<gene>
    <name evidence="3" type="ORF">B1812_02615</name>
</gene>
<dbReference type="InterPro" id="IPR050706">
    <property type="entry name" value="Cyclic-di-GMP_PDE-like"/>
</dbReference>
<dbReference type="Gene3D" id="3.20.20.450">
    <property type="entry name" value="EAL domain"/>
    <property type="match status" value="1"/>
</dbReference>
<reference evidence="3 4" key="1">
    <citation type="submission" date="2017-02" db="EMBL/GenBank/DDBJ databases">
        <authorList>
            <person name="Peterson S.W."/>
        </authorList>
    </citation>
    <scope>NUCLEOTIDE SEQUENCE [LARGE SCALE GENOMIC DNA]</scope>
    <source>
        <strain evidence="3 4">S285</strain>
    </source>
</reference>
<feature type="domain" description="GGDEF" evidence="2">
    <location>
        <begin position="204"/>
        <end position="337"/>
    </location>
</feature>
<dbReference type="InterPro" id="IPR029787">
    <property type="entry name" value="Nucleotide_cyclase"/>
</dbReference>
<dbReference type="SMART" id="SM00052">
    <property type="entry name" value="EAL"/>
    <property type="match status" value="1"/>
</dbReference>
<dbReference type="PANTHER" id="PTHR33121">
    <property type="entry name" value="CYCLIC DI-GMP PHOSPHODIESTERASE PDEF"/>
    <property type="match status" value="1"/>
</dbReference>
<dbReference type="NCBIfam" id="TIGR00254">
    <property type="entry name" value="GGDEF"/>
    <property type="match status" value="1"/>
</dbReference>
<organism evidence="3 4">
    <name type="scientific">Methylocystis bryophila</name>
    <dbReference type="NCBI Taxonomy" id="655015"/>
    <lineage>
        <taxon>Bacteria</taxon>
        <taxon>Pseudomonadati</taxon>
        <taxon>Pseudomonadota</taxon>
        <taxon>Alphaproteobacteria</taxon>
        <taxon>Hyphomicrobiales</taxon>
        <taxon>Methylocystaceae</taxon>
        <taxon>Methylocystis</taxon>
    </lineage>
</organism>
<dbReference type="Pfam" id="PF00990">
    <property type="entry name" value="GGDEF"/>
    <property type="match status" value="1"/>
</dbReference>
<dbReference type="Proteomes" id="UP000193978">
    <property type="component" value="Chromosome"/>
</dbReference>
<evidence type="ECO:0000259" key="1">
    <source>
        <dbReference type="PROSITE" id="PS50883"/>
    </source>
</evidence>
<dbReference type="PANTHER" id="PTHR33121:SF79">
    <property type="entry name" value="CYCLIC DI-GMP PHOSPHODIESTERASE PDED-RELATED"/>
    <property type="match status" value="1"/>
</dbReference>
<dbReference type="GO" id="GO:0071111">
    <property type="term" value="F:cyclic-guanylate-specific phosphodiesterase activity"/>
    <property type="evidence" value="ECO:0007669"/>
    <property type="project" value="InterPro"/>
</dbReference>
<dbReference type="EMBL" id="CP019948">
    <property type="protein sequence ID" value="ARN80157.1"/>
    <property type="molecule type" value="Genomic_DNA"/>
</dbReference>
<dbReference type="Gene3D" id="3.30.70.270">
    <property type="match status" value="1"/>
</dbReference>